<evidence type="ECO:0000256" key="1">
    <source>
        <dbReference type="ARBA" id="ARBA00004141"/>
    </source>
</evidence>
<evidence type="ECO:0000259" key="11">
    <source>
        <dbReference type="PROSITE" id="PS50893"/>
    </source>
</evidence>
<evidence type="ECO:0000256" key="3">
    <source>
        <dbReference type="ARBA" id="ARBA00022448"/>
    </source>
</evidence>
<dbReference type="Pfam" id="PF00005">
    <property type="entry name" value="ABC_tran"/>
    <property type="match status" value="1"/>
</dbReference>
<proteinExistence type="predicted"/>
<feature type="transmembrane region" description="Helical" evidence="10">
    <location>
        <begin position="719"/>
        <end position="736"/>
    </location>
</feature>
<dbReference type="AlphaFoldDB" id="A0A7J7IHR2"/>
<dbReference type="InterPro" id="IPR003439">
    <property type="entry name" value="ABC_transporter-like_ATP-bd"/>
</dbReference>
<dbReference type="Pfam" id="PF19055">
    <property type="entry name" value="ABC2_membrane_7"/>
    <property type="match status" value="1"/>
</dbReference>
<dbReference type="InterPro" id="IPR027417">
    <property type="entry name" value="P-loop_NTPase"/>
</dbReference>
<dbReference type="GO" id="GO:0005524">
    <property type="term" value="F:ATP binding"/>
    <property type="evidence" value="ECO:0007669"/>
    <property type="project" value="UniProtKB-KW"/>
</dbReference>
<keyword evidence="13" id="KW-1185">Reference proteome</keyword>
<dbReference type="PANTHER" id="PTHR48041">
    <property type="entry name" value="ABC TRANSPORTER G FAMILY MEMBER 28"/>
    <property type="match status" value="1"/>
</dbReference>
<dbReference type="PROSITE" id="PS50893">
    <property type="entry name" value="ABC_TRANSPORTER_2"/>
    <property type="match status" value="1"/>
</dbReference>
<sequence length="841" mass="94831">MTIESGVPEREHSITLEPVDRANNIERSLNCSFGEPSEGHLSASLEHRSAGDSSTPESTPEDNGDLKDRMRTNLFAGASSKTQLRLARCRKAITLDFRNVYYRVPIRQPPPPRNSFEQYIWRPMRGILPASLTERTYGTVELLHGISGVVRPGEFCAILGGSGAGKTTLLNALAGRSAVPISEGSILFNGQPRTHATRRLIGYVMQDDVFFSNLTVGQTLQFTADIRLPRSMSAQEKRERVDEVLRFLNLSKAKDTIIGDQQFHKGISGGERKRTNIAETLLTNPSLLLLDEPTSGLDSTTALAVVRLLKDLAIAEGRTVIATIHQPSSIMWAEFDKVLLLSEGSVVYFGPAKDTASYFEKQGFRLPYGYNPADYFLDLLVSSLESGGRMTEERWATVPDQVRWETRRLFGELDRYPKPSEYPIENDYNFTTSMVLRAAWKLNEAEMLIRERDMYEERVREYSTVARAADASKREIEQAGNEPVQVRSSETLRDALQTLQSRLPALGGRSGRVEAAPKESDHLVIKLDSAIDELVEDDTEELEEIERHKYPVSWLQQFRALAIRAMHQRKGVLFTWTTLVQCVIISVLVMLIWINSPNNADGIHQRFGLAFFSGIFWAFFSLFNSITSFPSERAVLAKDRSSGSYMLSAYFLAKTSVESPLELIYPYLYILIVYFATDLQRTARAFFLFVILLSLLTLVAQSMGYWISSMVMEFKQAQVIASIWMLASMLVAGFYISESQIPVWIRWIRYISFVYYGYIGLVMNEFEGTTYACVQDSSIAKSYPSCSLSPPQPITPQEVYQAYSVNTVFGIGGSIGMLIMFLVVLRFFAYMTLKYVQAVRK</sequence>
<accession>A0A7J7IHR2</accession>
<dbReference type="SUPFAM" id="SSF52540">
    <property type="entry name" value="P-loop containing nucleoside triphosphate hydrolases"/>
    <property type="match status" value="1"/>
</dbReference>
<dbReference type="Gene3D" id="3.40.50.300">
    <property type="entry name" value="P-loop containing nucleotide triphosphate hydrolases"/>
    <property type="match status" value="1"/>
</dbReference>
<evidence type="ECO:0000256" key="5">
    <source>
        <dbReference type="ARBA" id="ARBA00022741"/>
    </source>
</evidence>
<evidence type="ECO:0000313" key="12">
    <source>
        <dbReference type="EMBL" id="KAF6002632.1"/>
    </source>
</evidence>
<protein>
    <recommendedName>
        <fullName evidence="2">Probable ATP-dependent transporter ycf16</fullName>
    </recommendedName>
</protein>
<name>A0A7J7IHR2_9RHOD</name>
<feature type="domain" description="ABC transporter" evidence="11">
    <location>
        <begin position="127"/>
        <end position="368"/>
    </location>
</feature>
<dbReference type="InterPro" id="IPR003593">
    <property type="entry name" value="AAA+_ATPase"/>
</dbReference>
<dbReference type="EMBL" id="VWRR01000009">
    <property type="protein sequence ID" value="KAF6002632.1"/>
    <property type="molecule type" value="Genomic_DNA"/>
</dbReference>
<dbReference type="OrthoDB" id="66620at2759"/>
<dbReference type="PANTHER" id="PTHR48041:SF125">
    <property type="entry name" value="ABC TRANSPORTER G FAMILY"/>
    <property type="match status" value="1"/>
</dbReference>
<evidence type="ECO:0000256" key="6">
    <source>
        <dbReference type="ARBA" id="ARBA00022840"/>
    </source>
</evidence>
<dbReference type="GO" id="GO:0140359">
    <property type="term" value="F:ABC-type transporter activity"/>
    <property type="evidence" value="ECO:0007669"/>
    <property type="project" value="InterPro"/>
</dbReference>
<keyword evidence="7 10" id="KW-1133">Transmembrane helix</keyword>
<feature type="region of interest" description="Disordered" evidence="9">
    <location>
        <begin position="1"/>
        <end position="67"/>
    </location>
</feature>
<dbReference type="InterPro" id="IPR013525">
    <property type="entry name" value="ABC2_TM"/>
</dbReference>
<evidence type="ECO:0000256" key="8">
    <source>
        <dbReference type="ARBA" id="ARBA00023136"/>
    </source>
</evidence>
<evidence type="ECO:0000256" key="4">
    <source>
        <dbReference type="ARBA" id="ARBA00022692"/>
    </source>
</evidence>
<evidence type="ECO:0000256" key="2">
    <source>
        <dbReference type="ARBA" id="ARBA00014334"/>
    </source>
</evidence>
<dbReference type="GO" id="GO:0016887">
    <property type="term" value="F:ATP hydrolysis activity"/>
    <property type="evidence" value="ECO:0007669"/>
    <property type="project" value="InterPro"/>
</dbReference>
<comment type="subcellular location">
    <subcellularLocation>
        <location evidence="1">Membrane</location>
        <topology evidence="1">Multi-pass membrane protein</topology>
    </subcellularLocation>
</comment>
<evidence type="ECO:0000256" key="9">
    <source>
        <dbReference type="SAM" id="MobiDB-lite"/>
    </source>
</evidence>
<keyword evidence="3" id="KW-0813">Transport</keyword>
<keyword evidence="6" id="KW-0067">ATP-binding</keyword>
<dbReference type="Proteomes" id="UP000530660">
    <property type="component" value="Unassembled WGS sequence"/>
</dbReference>
<evidence type="ECO:0000313" key="13">
    <source>
        <dbReference type="Proteomes" id="UP000530660"/>
    </source>
</evidence>
<feature type="transmembrane region" description="Helical" evidence="10">
    <location>
        <begin position="607"/>
        <end position="626"/>
    </location>
</feature>
<dbReference type="SMART" id="SM00382">
    <property type="entry name" value="AAA"/>
    <property type="match status" value="1"/>
</dbReference>
<feature type="transmembrane region" description="Helical" evidence="10">
    <location>
        <begin position="808"/>
        <end position="833"/>
    </location>
</feature>
<dbReference type="Pfam" id="PF01061">
    <property type="entry name" value="ABC2_membrane"/>
    <property type="match status" value="1"/>
</dbReference>
<keyword evidence="5" id="KW-0547">Nucleotide-binding</keyword>
<gene>
    <name evidence="12" type="ORF">F1559_000727</name>
</gene>
<keyword evidence="8 10" id="KW-0472">Membrane</keyword>
<dbReference type="GO" id="GO:0016020">
    <property type="term" value="C:membrane"/>
    <property type="evidence" value="ECO:0007669"/>
    <property type="project" value="UniProtKB-SubCell"/>
</dbReference>
<evidence type="ECO:0000256" key="10">
    <source>
        <dbReference type="SAM" id="Phobius"/>
    </source>
</evidence>
<feature type="transmembrane region" description="Helical" evidence="10">
    <location>
        <begin position="663"/>
        <end position="679"/>
    </location>
</feature>
<feature type="compositionally biased region" description="Basic and acidic residues" evidence="9">
    <location>
        <begin position="7"/>
        <end position="24"/>
    </location>
</feature>
<dbReference type="InterPro" id="IPR050352">
    <property type="entry name" value="ABCG_transporters"/>
</dbReference>
<evidence type="ECO:0000256" key="7">
    <source>
        <dbReference type="ARBA" id="ARBA00022989"/>
    </source>
</evidence>
<reference evidence="12 13" key="1">
    <citation type="journal article" date="2020" name="J. Phycol.">
        <title>Comparative genome analysis reveals Cyanidiococcus gen. nov., a new extremophilic red algal genus sister to Cyanidioschyzon (Cyanidioschyzonaceae, Rhodophyta).</title>
        <authorList>
            <person name="Liu S.-L."/>
            <person name="Chiang Y.-R."/>
            <person name="Yoon H.S."/>
            <person name="Fu H.-Y."/>
        </authorList>
    </citation>
    <scope>NUCLEOTIDE SEQUENCE [LARGE SCALE GENOMIC DNA]</scope>
    <source>
        <strain evidence="12 13">THAL066</strain>
    </source>
</reference>
<organism evidence="12 13">
    <name type="scientific">Cyanidiococcus yangmingshanensis</name>
    <dbReference type="NCBI Taxonomy" id="2690220"/>
    <lineage>
        <taxon>Eukaryota</taxon>
        <taxon>Rhodophyta</taxon>
        <taxon>Bangiophyceae</taxon>
        <taxon>Cyanidiales</taxon>
        <taxon>Cyanidiaceae</taxon>
        <taxon>Cyanidiococcus</taxon>
    </lineage>
</organism>
<feature type="transmembrane region" description="Helical" evidence="10">
    <location>
        <begin position="743"/>
        <end position="761"/>
    </location>
</feature>
<comment type="caution">
    <text evidence="12">The sequence shown here is derived from an EMBL/GenBank/DDBJ whole genome shotgun (WGS) entry which is preliminary data.</text>
</comment>
<keyword evidence="4 10" id="KW-0812">Transmembrane</keyword>
<feature type="transmembrane region" description="Helical" evidence="10">
    <location>
        <begin position="573"/>
        <end position="595"/>
    </location>
</feature>
<feature type="transmembrane region" description="Helical" evidence="10">
    <location>
        <begin position="686"/>
        <end position="707"/>
    </location>
</feature>
<dbReference type="InterPro" id="IPR043926">
    <property type="entry name" value="ABCG_dom"/>
</dbReference>